<feature type="non-terminal residue" evidence="2">
    <location>
        <position position="1"/>
    </location>
</feature>
<dbReference type="Proteomes" id="UP000327493">
    <property type="component" value="Chromosome 21"/>
</dbReference>
<keyword evidence="3" id="KW-1185">Reference proteome</keyword>
<sequence>FKQKQNLHKVKKKCFCQAPLDNFSTFLFLLRTSSILKRATASQRLTKATHQTSSMENMLQDPDSRKRRISARQAQGVKRPAARCPCCRDDQVPHLKRKRPDSAASGDRPQKRKRTSVARPPKPSAENPASEVSNWGPSPLPSTPAVEIAGLLGLVPQLE</sequence>
<feature type="compositionally biased region" description="Polar residues" evidence="1">
    <location>
        <begin position="46"/>
        <end position="57"/>
    </location>
</feature>
<evidence type="ECO:0000313" key="2">
    <source>
        <dbReference type="EMBL" id="KAA8581095.1"/>
    </source>
</evidence>
<name>A0A5J5CJJ4_9PERO</name>
<accession>A0A5J5CJJ4</accession>
<protein>
    <submittedName>
        <fullName evidence="2">Uncharacterized protein</fullName>
    </submittedName>
</protein>
<feature type="region of interest" description="Disordered" evidence="1">
    <location>
        <begin position="46"/>
        <end position="145"/>
    </location>
</feature>
<organism evidence="2 3">
    <name type="scientific">Etheostoma spectabile</name>
    <name type="common">orangethroat darter</name>
    <dbReference type="NCBI Taxonomy" id="54343"/>
    <lineage>
        <taxon>Eukaryota</taxon>
        <taxon>Metazoa</taxon>
        <taxon>Chordata</taxon>
        <taxon>Craniata</taxon>
        <taxon>Vertebrata</taxon>
        <taxon>Euteleostomi</taxon>
        <taxon>Actinopterygii</taxon>
        <taxon>Neopterygii</taxon>
        <taxon>Teleostei</taxon>
        <taxon>Neoteleostei</taxon>
        <taxon>Acanthomorphata</taxon>
        <taxon>Eupercaria</taxon>
        <taxon>Perciformes</taxon>
        <taxon>Percoidei</taxon>
        <taxon>Percidae</taxon>
        <taxon>Etheostomatinae</taxon>
        <taxon>Etheostoma</taxon>
    </lineage>
</organism>
<evidence type="ECO:0000256" key="1">
    <source>
        <dbReference type="SAM" id="MobiDB-lite"/>
    </source>
</evidence>
<dbReference type="AlphaFoldDB" id="A0A5J5CJJ4"/>
<evidence type="ECO:0000313" key="3">
    <source>
        <dbReference type="Proteomes" id="UP000327493"/>
    </source>
</evidence>
<gene>
    <name evidence="2" type="ORF">FQN60_002676</name>
</gene>
<comment type="caution">
    <text evidence="2">The sequence shown here is derived from an EMBL/GenBank/DDBJ whole genome shotgun (WGS) entry which is preliminary data.</text>
</comment>
<dbReference type="EMBL" id="VOFY01000021">
    <property type="protein sequence ID" value="KAA8581095.1"/>
    <property type="molecule type" value="Genomic_DNA"/>
</dbReference>
<reference evidence="2 3" key="1">
    <citation type="submission" date="2019-08" db="EMBL/GenBank/DDBJ databases">
        <title>A chromosome-level genome assembly, high-density linkage maps, and genome scans reveal the genomic architecture of hybrid incompatibilities underlying speciation via character displacement in darters (Percidae: Etheostominae).</title>
        <authorList>
            <person name="Moran R.L."/>
            <person name="Catchen J.M."/>
            <person name="Fuller R.C."/>
        </authorList>
    </citation>
    <scope>NUCLEOTIDE SEQUENCE [LARGE SCALE GENOMIC DNA]</scope>
    <source>
        <strain evidence="2">EspeVRDwgs_2016</strain>
        <tissue evidence="2">Muscle</tissue>
    </source>
</reference>
<proteinExistence type="predicted"/>
<feature type="non-terminal residue" evidence="2">
    <location>
        <position position="159"/>
    </location>
</feature>